<evidence type="ECO:0000256" key="2">
    <source>
        <dbReference type="ARBA" id="ARBA00023125"/>
    </source>
</evidence>
<dbReference type="InterPro" id="IPR036390">
    <property type="entry name" value="WH_DNA-bd_sf"/>
</dbReference>
<organism evidence="6 7">
    <name type="scientific">Streptomyces lonarensis</name>
    <dbReference type="NCBI Taxonomy" id="700599"/>
    <lineage>
        <taxon>Bacteria</taxon>
        <taxon>Bacillati</taxon>
        <taxon>Actinomycetota</taxon>
        <taxon>Actinomycetes</taxon>
        <taxon>Kitasatosporales</taxon>
        <taxon>Streptomycetaceae</taxon>
        <taxon>Streptomyces</taxon>
    </lineage>
</organism>
<dbReference type="GO" id="GO:0003700">
    <property type="term" value="F:DNA-binding transcription factor activity"/>
    <property type="evidence" value="ECO:0007669"/>
    <property type="project" value="InterPro"/>
</dbReference>
<keyword evidence="2" id="KW-0238">DNA-binding</keyword>
<dbReference type="InterPro" id="IPR014036">
    <property type="entry name" value="DeoR-like_C"/>
</dbReference>
<gene>
    <name evidence="6" type="ORF">HCN56_09195</name>
</gene>
<dbReference type="PROSITE" id="PS00894">
    <property type="entry name" value="HTH_DEOR_1"/>
    <property type="match status" value="1"/>
</dbReference>
<protein>
    <submittedName>
        <fullName evidence="6">DeoR/GlpR transcriptional regulator</fullName>
    </submittedName>
</protein>
<keyword evidence="1" id="KW-0805">Transcription regulation</keyword>
<dbReference type="GO" id="GO:0003677">
    <property type="term" value="F:DNA binding"/>
    <property type="evidence" value="ECO:0007669"/>
    <property type="project" value="UniProtKB-KW"/>
</dbReference>
<dbReference type="InterPro" id="IPR036388">
    <property type="entry name" value="WH-like_DNA-bd_sf"/>
</dbReference>
<feature type="domain" description="HTH deoR-type" evidence="5">
    <location>
        <begin position="13"/>
        <end position="68"/>
    </location>
</feature>
<dbReference type="PANTHER" id="PTHR30363">
    <property type="entry name" value="HTH-TYPE TRANSCRIPTIONAL REGULATOR SRLR-RELATED"/>
    <property type="match status" value="1"/>
</dbReference>
<evidence type="ECO:0000313" key="6">
    <source>
        <dbReference type="EMBL" id="NJQ05746.1"/>
    </source>
</evidence>
<dbReference type="InterPro" id="IPR018356">
    <property type="entry name" value="Tscrpt_reg_HTH_DeoR_CS"/>
</dbReference>
<proteinExistence type="predicted"/>
<dbReference type="EMBL" id="JAAVJD010000049">
    <property type="protein sequence ID" value="NJQ05746.1"/>
    <property type="molecule type" value="Genomic_DNA"/>
</dbReference>
<name>A0A7X6HYM0_9ACTN</name>
<dbReference type="Pfam" id="PF08220">
    <property type="entry name" value="HTH_DeoR"/>
    <property type="match status" value="1"/>
</dbReference>
<evidence type="ECO:0000256" key="4">
    <source>
        <dbReference type="SAM" id="MobiDB-lite"/>
    </source>
</evidence>
<keyword evidence="3" id="KW-0804">Transcription</keyword>
<evidence type="ECO:0000313" key="7">
    <source>
        <dbReference type="Proteomes" id="UP000578686"/>
    </source>
</evidence>
<evidence type="ECO:0000256" key="3">
    <source>
        <dbReference type="ARBA" id="ARBA00023163"/>
    </source>
</evidence>
<sequence>MSSEETPETPLIPDQRRELLIRLLRGHEVLSVHQLTEMLGVSHMTVRRDIAALERQGRAVSVPGGVRIAGQLHHEPSFVDKSTMDQPAKLAIAALAAGLLQDDTTVYLDAGTTCQALVPHLVRHQGMTVVTNDFTTANALMGNPDVEVIHTGGRIEHANRSTVGRLAAQTLGHLALDIAYISTSSWDLQHGVTTPSPAKVEVKQAAMASASRSVLLTGSAKYGTFGMYRVAGLDRFDSVVTDSGLSRAAREALRRQGVETRVASGGGAAPDGESAEPGDGEASGSGPVPAG</sequence>
<dbReference type="SUPFAM" id="SSF46785">
    <property type="entry name" value="Winged helix' DNA-binding domain"/>
    <property type="match status" value="1"/>
</dbReference>
<dbReference type="InterPro" id="IPR001034">
    <property type="entry name" value="DeoR_HTH"/>
</dbReference>
<dbReference type="RefSeq" id="WP_167969038.1">
    <property type="nucleotide sequence ID" value="NZ_BHZG01000198.1"/>
</dbReference>
<evidence type="ECO:0000256" key="1">
    <source>
        <dbReference type="ARBA" id="ARBA00023015"/>
    </source>
</evidence>
<dbReference type="SUPFAM" id="SSF100950">
    <property type="entry name" value="NagB/RpiA/CoA transferase-like"/>
    <property type="match status" value="1"/>
</dbReference>
<dbReference type="Proteomes" id="UP000578686">
    <property type="component" value="Unassembled WGS sequence"/>
</dbReference>
<dbReference type="SMART" id="SM01134">
    <property type="entry name" value="DeoRC"/>
    <property type="match status" value="1"/>
</dbReference>
<dbReference type="PANTHER" id="PTHR30363:SF58">
    <property type="entry name" value="REGULATORY PROTEIN, DEOR FAMILY"/>
    <property type="match status" value="1"/>
</dbReference>
<dbReference type="InterPro" id="IPR037171">
    <property type="entry name" value="NagB/RpiA_transferase-like"/>
</dbReference>
<dbReference type="PROSITE" id="PS51000">
    <property type="entry name" value="HTH_DEOR_2"/>
    <property type="match status" value="1"/>
</dbReference>
<accession>A0A7X6HYM0</accession>
<comment type="caution">
    <text evidence="6">The sequence shown here is derived from an EMBL/GenBank/DDBJ whole genome shotgun (WGS) entry which is preliminary data.</text>
</comment>
<dbReference type="SMART" id="SM00420">
    <property type="entry name" value="HTH_DEOR"/>
    <property type="match status" value="1"/>
</dbReference>
<evidence type="ECO:0000259" key="5">
    <source>
        <dbReference type="PROSITE" id="PS51000"/>
    </source>
</evidence>
<reference evidence="6 7" key="1">
    <citation type="submission" date="2020-03" db="EMBL/GenBank/DDBJ databases">
        <title>Draft genome of Streptomyces sp. ventii, isolated from the Axial Seamount in the Pacific Ocean, and resequencing of the two type strains Streptomyces lonarensis strain NCL 716 and Streptomyces bohaiensis strain 11A07.</title>
        <authorList>
            <person name="Loughran R.M."/>
            <person name="Pfannmuller K.M."/>
            <person name="Wasson B.J."/>
            <person name="Deadmond M.C."/>
            <person name="Paddock B.E."/>
            <person name="Koyack M.J."/>
            <person name="Gallegos D.A."/>
            <person name="Mitchell E.A."/>
            <person name="Ushijima B."/>
            <person name="Saw J.H."/>
            <person name="Mcphail K.L."/>
            <person name="Videau P."/>
        </authorList>
    </citation>
    <scope>NUCLEOTIDE SEQUENCE [LARGE SCALE GENOMIC DNA]</scope>
    <source>
        <strain evidence="6 7">NCL716</strain>
    </source>
</reference>
<keyword evidence="7" id="KW-1185">Reference proteome</keyword>
<dbReference type="AlphaFoldDB" id="A0A7X6HYM0"/>
<feature type="region of interest" description="Disordered" evidence="4">
    <location>
        <begin position="251"/>
        <end position="291"/>
    </location>
</feature>
<dbReference type="Gene3D" id="1.10.10.10">
    <property type="entry name" value="Winged helix-like DNA-binding domain superfamily/Winged helix DNA-binding domain"/>
    <property type="match status" value="1"/>
</dbReference>
<dbReference type="InterPro" id="IPR050313">
    <property type="entry name" value="Carb_Metab_HTH_regulators"/>
</dbReference>
<dbReference type="Pfam" id="PF00455">
    <property type="entry name" value="DeoRC"/>
    <property type="match status" value="1"/>
</dbReference>